<organism evidence="2 3">
    <name type="scientific">Extremus antarcticus</name>
    <dbReference type="NCBI Taxonomy" id="702011"/>
    <lineage>
        <taxon>Eukaryota</taxon>
        <taxon>Fungi</taxon>
        <taxon>Dikarya</taxon>
        <taxon>Ascomycota</taxon>
        <taxon>Pezizomycotina</taxon>
        <taxon>Dothideomycetes</taxon>
        <taxon>Dothideomycetidae</taxon>
        <taxon>Mycosphaerellales</taxon>
        <taxon>Extremaceae</taxon>
        <taxon>Extremus</taxon>
    </lineage>
</organism>
<dbReference type="AlphaFoldDB" id="A0AAJ0DF68"/>
<comment type="caution">
    <text evidence="2">The sequence shown here is derived from an EMBL/GenBank/DDBJ whole genome shotgun (WGS) entry which is preliminary data.</text>
</comment>
<keyword evidence="3" id="KW-1185">Reference proteome</keyword>
<name>A0AAJ0DF68_9PEZI</name>
<dbReference type="Proteomes" id="UP001271007">
    <property type="component" value="Unassembled WGS sequence"/>
</dbReference>
<feature type="compositionally biased region" description="Gly residues" evidence="1">
    <location>
        <begin position="59"/>
        <end position="73"/>
    </location>
</feature>
<protein>
    <submittedName>
        <fullName evidence="2">Uncharacterized protein</fullName>
    </submittedName>
</protein>
<sequence length="81" mass="7890">MPRDGSGAGDSKTSDDPGHNVIHGAGEKGDKASSGVDRSDKAAPMPEHEEGEALDGMNASGGGAGVEGSGKGPDGSEEAKK</sequence>
<evidence type="ECO:0000256" key="1">
    <source>
        <dbReference type="SAM" id="MobiDB-lite"/>
    </source>
</evidence>
<accession>A0AAJ0DF68</accession>
<evidence type="ECO:0000313" key="3">
    <source>
        <dbReference type="Proteomes" id="UP001271007"/>
    </source>
</evidence>
<feature type="region of interest" description="Disordered" evidence="1">
    <location>
        <begin position="1"/>
        <end position="81"/>
    </location>
</feature>
<gene>
    <name evidence="2" type="ORF">LTR09_009533</name>
</gene>
<evidence type="ECO:0000313" key="2">
    <source>
        <dbReference type="EMBL" id="KAK3049114.1"/>
    </source>
</evidence>
<feature type="compositionally biased region" description="Basic and acidic residues" evidence="1">
    <location>
        <begin position="25"/>
        <end position="41"/>
    </location>
</feature>
<proteinExistence type="predicted"/>
<reference evidence="2" key="1">
    <citation type="submission" date="2023-04" db="EMBL/GenBank/DDBJ databases">
        <title>Black Yeasts Isolated from many extreme environments.</title>
        <authorList>
            <person name="Coleine C."/>
            <person name="Stajich J.E."/>
            <person name="Selbmann L."/>
        </authorList>
    </citation>
    <scope>NUCLEOTIDE SEQUENCE</scope>
    <source>
        <strain evidence="2">CCFEE 5312</strain>
    </source>
</reference>
<dbReference type="EMBL" id="JAWDJX010000042">
    <property type="protein sequence ID" value="KAK3049114.1"/>
    <property type="molecule type" value="Genomic_DNA"/>
</dbReference>